<dbReference type="PANTHER" id="PTHR30273:SF2">
    <property type="entry name" value="PROTEIN FECR"/>
    <property type="match status" value="1"/>
</dbReference>
<dbReference type="Gene3D" id="2.60.120.1440">
    <property type="match status" value="1"/>
</dbReference>
<feature type="domain" description="FecR protein" evidence="2">
    <location>
        <begin position="114"/>
        <end position="201"/>
    </location>
</feature>
<feature type="transmembrane region" description="Helical" evidence="1">
    <location>
        <begin position="81"/>
        <end position="100"/>
    </location>
</feature>
<accession>B0T9D3</accession>
<keyword evidence="1" id="KW-1133">Transmembrane helix</keyword>
<dbReference type="InterPro" id="IPR006860">
    <property type="entry name" value="FecR"/>
</dbReference>
<keyword evidence="1" id="KW-0812">Transmembrane</keyword>
<evidence type="ECO:0000313" key="4">
    <source>
        <dbReference type="EMBL" id="ABZ74308.1"/>
    </source>
</evidence>
<feature type="domain" description="FecR N-terminal" evidence="3">
    <location>
        <begin position="11"/>
        <end position="51"/>
    </location>
</feature>
<dbReference type="KEGG" id="cak:Caul_5188"/>
<reference evidence="4" key="1">
    <citation type="submission" date="2008-01" db="EMBL/GenBank/DDBJ databases">
        <title>Complete sequence of plasmid1 pCAUL01 of Caulobacter sp. K31.</title>
        <authorList>
            <consortium name="US DOE Joint Genome Institute"/>
            <person name="Copeland A."/>
            <person name="Lucas S."/>
            <person name="Lapidus A."/>
            <person name="Barry K."/>
            <person name="Glavina del Rio T."/>
            <person name="Dalin E."/>
            <person name="Tice H."/>
            <person name="Pitluck S."/>
            <person name="Bruce D."/>
            <person name="Goodwin L."/>
            <person name="Thompson L.S."/>
            <person name="Brettin T."/>
            <person name="Detter J.C."/>
            <person name="Han C."/>
            <person name="Schmutz J."/>
            <person name="Larimer F."/>
            <person name="Land M."/>
            <person name="Hauser L."/>
            <person name="Kyrpides N."/>
            <person name="Kim E."/>
            <person name="Stephens C."/>
            <person name="Richardson P."/>
        </authorList>
    </citation>
    <scope>NUCLEOTIDE SEQUENCE [LARGE SCALE GENOMIC DNA]</scope>
    <source>
        <strain evidence="4">K31</strain>
        <plasmid evidence="4">pCAUL01</plasmid>
    </source>
</reference>
<dbReference type="OrthoDB" id="7492241at2"/>
<protein>
    <submittedName>
        <fullName evidence="4">Putative FecR</fullName>
    </submittedName>
</protein>
<dbReference type="PANTHER" id="PTHR30273">
    <property type="entry name" value="PERIPLASMIC SIGNAL SENSOR AND SIGMA FACTOR ACTIVATOR FECR-RELATED"/>
    <property type="match status" value="1"/>
</dbReference>
<dbReference type="Pfam" id="PF04773">
    <property type="entry name" value="FecR"/>
    <property type="match status" value="1"/>
</dbReference>
<sequence>MGEIDEERLRQEAADWFARLRGPRAKGACAELDAWRDQSPEHQDAYDRMARHWEATAGLLASTRAGLRTRPPQRRAAMRRVLTGSIAAGLVAAVGLAVWLSGFGSAWGPGATQRYASPVGEIRTIALADGQSLILDTDSVASRRREDGRTVLRLERGRARVQATSAITLEAAGTRVQARNGAVDLTLTPDKAVTIAAVSGQAEVGERRIALGPGQQVIFASGQVARPAPSAIRDRDWPKGLAVFDGARLSDVLALAGRYGGPRLSLADPSLGELKVSGAFQVTRPEPLARALAAAFGLSVGKAPDGRLILSRVTT</sequence>
<keyword evidence="1" id="KW-0472">Membrane</keyword>
<organism evidence="4">
    <name type="scientific">Caulobacter sp. (strain K31)</name>
    <dbReference type="NCBI Taxonomy" id="366602"/>
    <lineage>
        <taxon>Bacteria</taxon>
        <taxon>Pseudomonadati</taxon>
        <taxon>Pseudomonadota</taxon>
        <taxon>Alphaproteobacteria</taxon>
        <taxon>Caulobacterales</taxon>
        <taxon>Caulobacteraceae</taxon>
        <taxon>Caulobacter</taxon>
    </lineage>
</organism>
<proteinExistence type="predicted"/>
<gene>
    <name evidence="4" type="ordered locus">Caul_5188</name>
</gene>
<evidence type="ECO:0000259" key="2">
    <source>
        <dbReference type="Pfam" id="PF04773"/>
    </source>
</evidence>
<dbReference type="Pfam" id="PF16220">
    <property type="entry name" value="DUF4880"/>
    <property type="match status" value="1"/>
</dbReference>
<keyword evidence="4" id="KW-0614">Plasmid</keyword>
<dbReference type="InterPro" id="IPR012373">
    <property type="entry name" value="Ferrdict_sens_TM"/>
</dbReference>
<evidence type="ECO:0000256" key="1">
    <source>
        <dbReference type="SAM" id="Phobius"/>
    </source>
</evidence>
<name>B0T9D3_CAUSK</name>
<dbReference type="EMBL" id="CP000928">
    <property type="protein sequence ID" value="ABZ74308.1"/>
    <property type="molecule type" value="Genomic_DNA"/>
</dbReference>
<dbReference type="GO" id="GO:0016989">
    <property type="term" value="F:sigma factor antagonist activity"/>
    <property type="evidence" value="ECO:0007669"/>
    <property type="project" value="TreeGrafter"/>
</dbReference>
<evidence type="ECO:0000259" key="3">
    <source>
        <dbReference type="Pfam" id="PF16220"/>
    </source>
</evidence>
<dbReference type="HOGENOM" id="CLU_050192_0_2_5"/>
<dbReference type="PIRSF" id="PIRSF018266">
    <property type="entry name" value="FecR"/>
    <property type="match status" value="1"/>
</dbReference>
<dbReference type="AlphaFoldDB" id="B0T9D3"/>
<geneLocation type="plasmid" evidence="4">
    <name>pCAUL01</name>
</geneLocation>
<dbReference type="InterPro" id="IPR032623">
    <property type="entry name" value="FecR_N"/>
</dbReference>